<reference evidence="1 2" key="1">
    <citation type="submission" date="2021-06" db="EMBL/GenBank/DDBJ databases">
        <authorList>
            <person name="Palmer J.M."/>
        </authorList>
    </citation>
    <scope>NUCLEOTIDE SEQUENCE [LARGE SCALE GENOMIC DNA]</scope>
    <source>
        <strain evidence="1 2">XC_2019</strain>
        <tissue evidence="1">Muscle</tissue>
    </source>
</reference>
<sequence>MINSNNPKVYNTGFMSPTLRTFNCLIIPSEKRSFYIISVTRHKESSYSLNLSSVSFVVRCFPACDSGDQVLEPTLQLSAVCTRAWRLNLAVDERRIIVGTLDLKMAEHRGSRSCYRFSFHGKLREISSSGSCCNRNNRAWVINSAIE</sequence>
<gene>
    <name evidence="1" type="ORF">XENOCAPTIV_013509</name>
</gene>
<dbReference type="EMBL" id="JAHRIN010044823">
    <property type="protein sequence ID" value="MEQ2207498.1"/>
    <property type="molecule type" value="Genomic_DNA"/>
</dbReference>
<keyword evidence="2" id="KW-1185">Reference proteome</keyword>
<dbReference type="Proteomes" id="UP001434883">
    <property type="component" value="Unassembled WGS sequence"/>
</dbReference>
<comment type="caution">
    <text evidence="1">The sequence shown here is derived from an EMBL/GenBank/DDBJ whole genome shotgun (WGS) entry which is preliminary data.</text>
</comment>
<protein>
    <submittedName>
        <fullName evidence="1">Uncharacterized protein</fullName>
    </submittedName>
</protein>
<name>A0ABV0RH64_9TELE</name>
<accession>A0ABV0RH64</accession>
<evidence type="ECO:0000313" key="1">
    <source>
        <dbReference type="EMBL" id="MEQ2207498.1"/>
    </source>
</evidence>
<organism evidence="1 2">
    <name type="scientific">Xenoophorus captivus</name>
    <dbReference type="NCBI Taxonomy" id="1517983"/>
    <lineage>
        <taxon>Eukaryota</taxon>
        <taxon>Metazoa</taxon>
        <taxon>Chordata</taxon>
        <taxon>Craniata</taxon>
        <taxon>Vertebrata</taxon>
        <taxon>Euteleostomi</taxon>
        <taxon>Actinopterygii</taxon>
        <taxon>Neopterygii</taxon>
        <taxon>Teleostei</taxon>
        <taxon>Neoteleostei</taxon>
        <taxon>Acanthomorphata</taxon>
        <taxon>Ovalentaria</taxon>
        <taxon>Atherinomorphae</taxon>
        <taxon>Cyprinodontiformes</taxon>
        <taxon>Goodeidae</taxon>
        <taxon>Xenoophorus</taxon>
    </lineage>
</organism>
<proteinExistence type="predicted"/>
<evidence type="ECO:0000313" key="2">
    <source>
        <dbReference type="Proteomes" id="UP001434883"/>
    </source>
</evidence>